<proteinExistence type="predicted"/>
<comment type="caution">
    <text evidence="2">The sequence shown here is derived from an EMBL/GenBank/DDBJ whole genome shotgun (WGS) entry which is preliminary data.</text>
</comment>
<evidence type="ECO:0000313" key="2">
    <source>
        <dbReference type="EMBL" id="KGA20177.1"/>
    </source>
</evidence>
<sequence length="250" mass="28295">MASGIIYLAIIGMWVAYFLPRWIDSRNEFTGKSAQRYRSALEVVAGNTSSLSDVDRMRAHHMRLMRRRLFFALIVTSFLLTLIGAIMQTVTWTLLLLPVAGFIFYLAHVRHEANNEKITKRRRDELHRTNAGVSTTNFAEIVTPHSVTEHWIPLAEREITGVTILPKGSQQAANEWDPQSVPVPTYVNAAKAISSKRIIDLTEPGKWSEEQERLEREALAAAAPSRDEIFDQQLAEEAVTRLRENRAAGE</sequence>
<gene>
    <name evidence="2" type="ORF">GM50_2870</name>
</gene>
<keyword evidence="1" id="KW-0812">Transmembrane</keyword>
<keyword evidence="1" id="KW-1133">Transmembrane helix</keyword>
<name>A0A094Q9U2_9ZZZZ</name>
<keyword evidence="1" id="KW-0472">Membrane</keyword>
<feature type="transmembrane region" description="Helical" evidence="1">
    <location>
        <begin position="6"/>
        <end position="23"/>
    </location>
</feature>
<feature type="transmembrane region" description="Helical" evidence="1">
    <location>
        <begin position="69"/>
        <end position="87"/>
    </location>
</feature>
<evidence type="ECO:0000256" key="1">
    <source>
        <dbReference type="SAM" id="Phobius"/>
    </source>
</evidence>
<reference evidence="2" key="1">
    <citation type="submission" date="2014-05" db="EMBL/GenBank/DDBJ databases">
        <title>Key roles for freshwater Actinobacteria revealed by deep metagenomic sequencing.</title>
        <authorList>
            <person name="Ghai R."/>
            <person name="Mizuno C.M."/>
            <person name="Picazo A."/>
            <person name="Camacho A."/>
            <person name="Rodriguez-Valera F."/>
        </authorList>
    </citation>
    <scope>NUCLEOTIDE SEQUENCE</scope>
</reference>
<dbReference type="EMBL" id="JNSK01000005">
    <property type="protein sequence ID" value="KGA20177.1"/>
    <property type="molecule type" value="Genomic_DNA"/>
</dbReference>
<protein>
    <submittedName>
        <fullName evidence="2">Uncharacterized protein</fullName>
    </submittedName>
</protein>
<feature type="transmembrane region" description="Helical" evidence="1">
    <location>
        <begin position="93"/>
        <end position="113"/>
    </location>
</feature>
<dbReference type="AlphaFoldDB" id="A0A094Q9U2"/>
<organism evidence="2">
    <name type="scientific">freshwater metagenome</name>
    <dbReference type="NCBI Taxonomy" id="449393"/>
    <lineage>
        <taxon>unclassified sequences</taxon>
        <taxon>metagenomes</taxon>
        <taxon>ecological metagenomes</taxon>
    </lineage>
</organism>
<accession>A0A094Q9U2</accession>